<proteinExistence type="predicted"/>
<comment type="caution">
    <text evidence="1">The sequence shown here is derived from an EMBL/GenBank/DDBJ whole genome shotgun (WGS) entry which is preliminary data.</text>
</comment>
<dbReference type="SUPFAM" id="SSF51735">
    <property type="entry name" value="NAD(P)-binding Rossmann-fold domains"/>
    <property type="match status" value="1"/>
</dbReference>
<dbReference type="InterPro" id="IPR002347">
    <property type="entry name" value="SDR_fam"/>
</dbReference>
<dbReference type="InterPro" id="IPR036291">
    <property type="entry name" value="NAD(P)-bd_dom_sf"/>
</dbReference>
<evidence type="ECO:0000313" key="2">
    <source>
        <dbReference type="Proteomes" id="UP001356080"/>
    </source>
</evidence>
<dbReference type="EMBL" id="JAZHPM010000005">
    <property type="protein sequence ID" value="MEF2291165.1"/>
    <property type="molecule type" value="Genomic_DNA"/>
</dbReference>
<evidence type="ECO:0000313" key="1">
    <source>
        <dbReference type="EMBL" id="MEF2291165.1"/>
    </source>
</evidence>
<dbReference type="Gene3D" id="3.40.50.720">
    <property type="entry name" value="NAD(P)-binding Rossmann-like Domain"/>
    <property type="match status" value="1"/>
</dbReference>
<dbReference type="RefSeq" id="WP_331805079.1">
    <property type="nucleotide sequence ID" value="NZ_JAZHPM010000005.1"/>
</dbReference>
<dbReference type="Pfam" id="PF13561">
    <property type="entry name" value="adh_short_C2"/>
    <property type="match status" value="1"/>
</dbReference>
<sequence length="53" mass="5843">MNKEIKNSLLPLFPTGRLGRPEDAAKLITFLASEDSYWITGQTIRSEGGFSGK</sequence>
<accession>A0ABU7VDR0</accession>
<name>A0ABU7VDR0_9BACI</name>
<organism evidence="1 2">
    <name type="scientific">Virgibacillus dokdonensis</name>
    <dbReference type="NCBI Taxonomy" id="302167"/>
    <lineage>
        <taxon>Bacteria</taxon>
        <taxon>Bacillati</taxon>
        <taxon>Bacillota</taxon>
        <taxon>Bacilli</taxon>
        <taxon>Bacillales</taxon>
        <taxon>Bacillaceae</taxon>
        <taxon>Virgibacillus</taxon>
    </lineage>
</organism>
<reference evidence="1 2" key="1">
    <citation type="submission" date="2024-01" db="EMBL/GenBank/DDBJ databases">
        <title>Survival strategy associated with biotechnological potential of Virgibacillus dokdonensis T4.6 isolated from salt-fermented shrimp paste.</title>
        <authorList>
            <person name="Doan T.V."/>
            <person name="Quach N.T."/>
            <person name="Phi Q.-T."/>
        </authorList>
    </citation>
    <scope>NUCLEOTIDE SEQUENCE [LARGE SCALE GENOMIC DNA]</scope>
    <source>
        <strain evidence="1 2">T4.6</strain>
    </source>
</reference>
<gene>
    <name evidence="1" type="ORF">V2W34_03940</name>
</gene>
<keyword evidence="2" id="KW-1185">Reference proteome</keyword>
<dbReference type="Proteomes" id="UP001356080">
    <property type="component" value="Unassembled WGS sequence"/>
</dbReference>
<protein>
    <submittedName>
        <fullName evidence="1">SDR family oxidoreductase</fullName>
    </submittedName>
</protein>